<evidence type="ECO:0000256" key="7">
    <source>
        <dbReference type="ARBA" id="ARBA00022840"/>
    </source>
</evidence>
<dbReference type="GO" id="GO:0005524">
    <property type="term" value="F:ATP binding"/>
    <property type="evidence" value="ECO:0007669"/>
    <property type="project" value="UniProtKB-KW"/>
</dbReference>
<comment type="subcellular location">
    <subcellularLocation>
        <location evidence="1">Cell membrane</location>
        <topology evidence="1">Peripheral membrane protein</topology>
    </subcellularLocation>
</comment>
<organism evidence="11 12">
    <name type="scientific">Candidatus Ruania gallistercoris</name>
    <dbReference type="NCBI Taxonomy" id="2838746"/>
    <lineage>
        <taxon>Bacteria</taxon>
        <taxon>Bacillati</taxon>
        <taxon>Actinomycetota</taxon>
        <taxon>Actinomycetes</taxon>
        <taxon>Micrococcales</taxon>
        <taxon>Ruaniaceae</taxon>
        <taxon>Ruania</taxon>
    </lineage>
</organism>
<feature type="domain" description="ABC transporter" evidence="10">
    <location>
        <begin position="6"/>
        <end position="499"/>
    </location>
</feature>
<evidence type="ECO:0000256" key="6">
    <source>
        <dbReference type="ARBA" id="ARBA00022741"/>
    </source>
</evidence>
<evidence type="ECO:0000256" key="8">
    <source>
        <dbReference type="ARBA" id="ARBA00022967"/>
    </source>
</evidence>
<dbReference type="Pfam" id="PF00005">
    <property type="entry name" value="ABC_tran"/>
    <property type="match status" value="2"/>
</dbReference>
<evidence type="ECO:0000256" key="2">
    <source>
        <dbReference type="ARBA" id="ARBA00022448"/>
    </source>
</evidence>
<dbReference type="EMBL" id="DXBY01000221">
    <property type="protein sequence ID" value="HIZ36669.1"/>
    <property type="molecule type" value="Genomic_DNA"/>
</dbReference>
<dbReference type="InterPro" id="IPR050107">
    <property type="entry name" value="ABC_carbohydrate_import_ATPase"/>
</dbReference>
<proteinExistence type="predicted"/>
<name>A0A9D2J5R2_9MICO</name>
<dbReference type="Gene3D" id="3.40.50.300">
    <property type="entry name" value="P-loop containing nucleotide triphosphate hydrolases"/>
    <property type="match status" value="2"/>
</dbReference>
<dbReference type="PANTHER" id="PTHR43790:SF3">
    <property type="entry name" value="D-ALLOSE IMPORT ATP-BINDING PROTEIN ALSA-RELATED"/>
    <property type="match status" value="1"/>
</dbReference>
<evidence type="ECO:0000256" key="4">
    <source>
        <dbReference type="ARBA" id="ARBA00022597"/>
    </source>
</evidence>
<evidence type="ECO:0000256" key="9">
    <source>
        <dbReference type="ARBA" id="ARBA00023136"/>
    </source>
</evidence>
<evidence type="ECO:0000256" key="1">
    <source>
        <dbReference type="ARBA" id="ARBA00004202"/>
    </source>
</evidence>
<dbReference type="InterPro" id="IPR017871">
    <property type="entry name" value="ABC_transporter-like_CS"/>
</dbReference>
<evidence type="ECO:0000256" key="5">
    <source>
        <dbReference type="ARBA" id="ARBA00022737"/>
    </source>
</evidence>
<evidence type="ECO:0000259" key="10">
    <source>
        <dbReference type="PROSITE" id="PS50893"/>
    </source>
</evidence>
<evidence type="ECO:0000313" key="11">
    <source>
        <dbReference type="EMBL" id="HIZ36669.1"/>
    </source>
</evidence>
<sequence length="512" mass="55949">MAEPLLSLEGVSKGFPGVQALDDMHLQVYPGEVLALVGENGAGKSTLMKLLSGIYTPDSGRFSLDGEPYTPSGPKHAEELGIGIIHQEFHLMPDLTVAQNIYIGREPKRAGVFTDDRELNRRTAELLARLGLDLHPRTVVGTLTVAKQQMVEIAKALSNDATKVLIMDEPTAALNDAEVATLHDLIRRFLTPETAVIYISHRMDELRAISDRITVIRDGRYIDTVTTAGTTMAEVISRMVGREIDTSVGPQNVREDRDVVLTVTDLSTKDLLRDISFELRRGEILGFAGLMGAGRTEVARAIVGADPITSGTITVHGRQVRIPHPARANEYGIGYLSEDRKRYGLLLNLSVADNIALSSLREKFTTGGFVRTTSIAQAARERVQALGIRTPSVRQEVNNLSGGNQQKVVIAKWLTKDCDILIFDEPTRGIDVGAKDEIYTLLNELAAAGKSIIMISSELPEVLRMAHRVVVMSEGRITGELDHGHTTQENVMELATLRPDSTPTVTDEADHL</sequence>
<keyword evidence="4" id="KW-0762">Sugar transport</keyword>
<keyword evidence="3" id="KW-1003">Cell membrane</keyword>
<dbReference type="SUPFAM" id="SSF52540">
    <property type="entry name" value="P-loop containing nucleoside triphosphate hydrolases"/>
    <property type="match status" value="2"/>
</dbReference>
<dbReference type="PROSITE" id="PS50893">
    <property type="entry name" value="ABC_TRANSPORTER_2"/>
    <property type="match status" value="1"/>
</dbReference>
<accession>A0A9D2J5R2</accession>
<dbReference type="GO" id="GO:0005886">
    <property type="term" value="C:plasma membrane"/>
    <property type="evidence" value="ECO:0007669"/>
    <property type="project" value="UniProtKB-SubCell"/>
</dbReference>
<comment type="caution">
    <text evidence="11">The sequence shown here is derived from an EMBL/GenBank/DDBJ whole genome shotgun (WGS) entry which is preliminary data.</text>
</comment>
<gene>
    <name evidence="11" type="ORF">H9815_12895</name>
</gene>
<protein>
    <submittedName>
        <fullName evidence="11">Sugar ABC transporter ATP-binding protein</fullName>
    </submittedName>
</protein>
<keyword evidence="9" id="KW-0472">Membrane</keyword>
<keyword evidence="8" id="KW-1278">Translocase</keyword>
<dbReference type="InterPro" id="IPR027417">
    <property type="entry name" value="P-loop_NTPase"/>
</dbReference>
<keyword evidence="5" id="KW-0677">Repeat</keyword>
<reference evidence="11" key="1">
    <citation type="journal article" date="2021" name="PeerJ">
        <title>Extensive microbial diversity within the chicken gut microbiome revealed by metagenomics and culture.</title>
        <authorList>
            <person name="Gilroy R."/>
            <person name="Ravi A."/>
            <person name="Getino M."/>
            <person name="Pursley I."/>
            <person name="Horton D.L."/>
            <person name="Alikhan N.F."/>
            <person name="Baker D."/>
            <person name="Gharbi K."/>
            <person name="Hall N."/>
            <person name="Watson M."/>
            <person name="Adriaenssens E.M."/>
            <person name="Foster-Nyarko E."/>
            <person name="Jarju S."/>
            <person name="Secka A."/>
            <person name="Antonio M."/>
            <person name="Oren A."/>
            <person name="Chaudhuri R.R."/>
            <person name="La Ragione R."/>
            <person name="Hildebrand F."/>
            <person name="Pallen M.J."/>
        </authorList>
    </citation>
    <scope>NUCLEOTIDE SEQUENCE</scope>
    <source>
        <strain evidence="11">ChiGjej4B4-7305</strain>
    </source>
</reference>
<dbReference type="CDD" id="cd03216">
    <property type="entry name" value="ABC_Carb_Monos_I"/>
    <property type="match status" value="1"/>
</dbReference>
<evidence type="ECO:0000256" key="3">
    <source>
        <dbReference type="ARBA" id="ARBA00022475"/>
    </source>
</evidence>
<dbReference type="Proteomes" id="UP000824037">
    <property type="component" value="Unassembled WGS sequence"/>
</dbReference>
<dbReference type="PROSITE" id="PS00211">
    <property type="entry name" value="ABC_TRANSPORTER_1"/>
    <property type="match status" value="1"/>
</dbReference>
<dbReference type="AlphaFoldDB" id="A0A9D2J5R2"/>
<keyword evidence="2" id="KW-0813">Transport</keyword>
<dbReference type="InterPro" id="IPR003593">
    <property type="entry name" value="AAA+_ATPase"/>
</dbReference>
<dbReference type="InterPro" id="IPR003439">
    <property type="entry name" value="ABC_transporter-like_ATP-bd"/>
</dbReference>
<dbReference type="PANTHER" id="PTHR43790">
    <property type="entry name" value="CARBOHYDRATE TRANSPORT ATP-BINDING PROTEIN MG119-RELATED"/>
    <property type="match status" value="1"/>
</dbReference>
<dbReference type="CDD" id="cd03215">
    <property type="entry name" value="ABC_Carb_Monos_II"/>
    <property type="match status" value="1"/>
</dbReference>
<dbReference type="GO" id="GO:0016887">
    <property type="term" value="F:ATP hydrolysis activity"/>
    <property type="evidence" value="ECO:0007669"/>
    <property type="project" value="InterPro"/>
</dbReference>
<keyword evidence="7 11" id="KW-0067">ATP-binding</keyword>
<dbReference type="SMART" id="SM00382">
    <property type="entry name" value="AAA"/>
    <property type="match status" value="2"/>
</dbReference>
<reference evidence="11" key="2">
    <citation type="submission" date="2021-04" db="EMBL/GenBank/DDBJ databases">
        <authorList>
            <person name="Gilroy R."/>
        </authorList>
    </citation>
    <scope>NUCLEOTIDE SEQUENCE</scope>
    <source>
        <strain evidence="11">ChiGjej4B4-7305</strain>
    </source>
</reference>
<keyword evidence="6" id="KW-0547">Nucleotide-binding</keyword>
<evidence type="ECO:0000313" key="12">
    <source>
        <dbReference type="Proteomes" id="UP000824037"/>
    </source>
</evidence>
<dbReference type="FunFam" id="3.40.50.300:FF:000127">
    <property type="entry name" value="Ribose import ATP-binding protein RbsA"/>
    <property type="match status" value="1"/>
</dbReference>